<sequence>MTSKWTKKNIFIEFVLATLFAFSLALFFIFSNSNGKNKTLNLDQQAKVAQIKMQIDDKQHQLNQEAYQKALDDPSQVVKMNVRQIQASQLAKTQANKLFPILLNFSTSKEYNSRADKSQNLVTENVLRNKNLYGSDYSDGSHYVDASGYHSKFDSVEISDGLLKGNELPVIMHVNSINWFSGQHKGQTGDIYVGTFDYQSHKFSQLQILNNLYRGNLTVNQGQ</sequence>
<evidence type="ECO:0000313" key="2">
    <source>
        <dbReference type="Proteomes" id="UP000004722"/>
    </source>
</evidence>
<dbReference type="PATRIC" id="fig|883092.3.peg.2385"/>
<protein>
    <submittedName>
        <fullName evidence="1">Uncharacterized protein</fullName>
    </submittedName>
</protein>
<evidence type="ECO:0000313" key="1">
    <source>
        <dbReference type="EMBL" id="EKB62180.1"/>
    </source>
</evidence>
<organism evidence="1 2">
    <name type="scientific">Lactobacillus crispatus FB077-07</name>
    <dbReference type="NCBI Taxonomy" id="883092"/>
    <lineage>
        <taxon>Bacteria</taxon>
        <taxon>Bacillati</taxon>
        <taxon>Bacillota</taxon>
        <taxon>Bacilli</taxon>
        <taxon>Lactobacillales</taxon>
        <taxon>Lactobacillaceae</taxon>
        <taxon>Lactobacillus</taxon>
    </lineage>
</organism>
<gene>
    <name evidence="1" type="ORF">HMPREF9249_02403</name>
</gene>
<dbReference type="OrthoDB" id="9879279at2"/>
<name>K1LZE6_9LACO</name>
<accession>K1LZE6</accession>
<dbReference type="HOGENOM" id="CLU_1254609_0_0_9"/>
<dbReference type="AlphaFoldDB" id="K1LZE6"/>
<proteinExistence type="predicted"/>
<dbReference type="RefSeq" id="WP_005729889.1">
    <property type="nucleotide sequence ID" value="NZ_JH932275.1"/>
</dbReference>
<comment type="caution">
    <text evidence="1">The sequence shown here is derived from an EMBL/GenBank/DDBJ whole genome shotgun (WGS) entry which is preliminary data.</text>
</comment>
<reference evidence="1 2" key="1">
    <citation type="submission" date="2012-07" db="EMBL/GenBank/DDBJ databases">
        <title>The Genome Sequence of Lactobacillus crispatus FB077-07.</title>
        <authorList>
            <consortium name="The Broad Institute Genome Sequencing Platform"/>
            <person name="Earl A."/>
            <person name="Ward D."/>
            <person name="Feldgarden M."/>
            <person name="Gevers D."/>
            <person name="Saerens B."/>
            <person name="Vaneechoutte M."/>
            <person name="Walker B."/>
            <person name="Young S.K."/>
            <person name="Zeng Q."/>
            <person name="Gargeya S."/>
            <person name="Fitzgerald M."/>
            <person name="Haas B."/>
            <person name="Abouelleil A."/>
            <person name="Alvarado L."/>
            <person name="Arachchi H.M."/>
            <person name="Berlin A.M."/>
            <person name="Chapman S.B."/>
            <person name="Goldberg J."/>
            <person name="Griggs A."/>
            <person name="Gujja S."/>
            <person name="Hansen M."/>
            <person name="Howarth C."/>
            <person name="Imamovic A."/>
            <person name="Larimer J."/>
            <person name="McCowen C."/>
            <person name="Montmayeur A."/>
            <person name="Murphy C."/>
            <person name="Neiman D."/>
            <person name="Pearson M."/>
            <person name="Priest M."/>
            <person name="Roberts A."/>
            <person name="Saif S."/>
            <person name="Shea T."/>
            <person name="Sisk P."/>
            <person name="Sykes S."/>
            <person name="Wortman J."/>
            <person name="Nusbaum C."/>
            <person name="Birren B."/>
        </authorList>
    </citation>
    <scope>NUCLEOTIDE SEQUENCE [LARGE SCALE GENOMIC DNA]</scope>
    <source>
        <strain evidence="1 2">FB077-07</strain>
    </source>
</reference>
<dbReference type="Proteomes" id="UP000004722">
    <property type="component" value="Unassembled WGS sequence"/>
</dbReference>
<dbReference type="EMBL" id="AGZG01000115">
    <property type="protein sequence ID" value="EKB62180.1"/>
    <property type="molecule type" value="Genomic_DNA"/>
</dbReference>